<comment type="caution">
    <text evidence="10">The sequence shown here is derived from an EMBL/GenBank/DDBJ whole genome shotgun (WGS) entry which is preliminary data.</text>
</comment>
<keyword evidence="2 8" id="KW-0444">Lipid biosynthesis</keyword>
<dbReference type="InterPro" id="IPR018357">
    <property type="entry name" value="Hexapep_transf_CS"/>
</dbReference>
<dbReference type="InterPro" id="IPR029098">
    <property type="entry name" value="Acetyltransf_C"/>
</dbReference>
<dbReference type="Pfam" id="PF13720">
    <property type="entry name" value="Acetyltransf_11"/>
    <property type="match status" value="1"/>
</dbReference>
<dbReference type="NCBIfam" id="NF003657">
    <property type="entry name" value="PRK05289.1"/>
    <property type="match status" value="1"/>
</dbReference>
<organism evidence="10 11">
    <name type="scientific">Phyllobacterium zundukense</name>
    <dbReference type="NCBI Taxonomy" id="1867719"/>
    <lineage>
        <taxon>Bacteria</taxon>
        <taxon>Pseudomonadati</taxon>
        <taxon>Pseudomonadota</taxon>
        <taxon>Alphaproteobacteria</taxon>
        <taxon>Hyphomicrobiales</taxon>
        <taxon>Phyllobacteriaceae</taxon>
        <taxon>Phyllobacterium</taxon>
    </lineage>
</organism>
<comment type="pathway">
    <text evidence="8">Glycolipid biosynthesis; lipid IV(A) biosynthesis; lipid IV(A) from (3R)-3-hydroxytetradecanoyl-[acyl-carrier-protein] and UDP-N-acetyl-alpha-D-glucosamine: step 1/6.</text>
</comment>
<evidence type="ECO:0000256" key="4">
    <source>
        <dbReference type="ARBA" id="ARBA00022679"/>
    </source>
</evidence>
<comment type="function">
    <text evidence="8">Involved in the biosynthesis of lipid A, a phosphorylated glycolipid that anchors the lipopolysaccharide to the outer membrane of the cell.</text>
</comment>
<evidence type="ECO:0000256" key="8">
    <source>
        <dbReference type="HAMAP-Rule" id="MF_00387"/>
    </source>
</evidence>
<dbReference type="RefSeq" id="WP_099998952.1">
    <property type="nucleotide sequence ID" value="NZ_CP017940.1"/>
</dbReference>
<dbReference type="InterPro" id="IPR037157">
    <property type="entry name" value="Acetyltransf_C_sf"/>
</dbReference>
<gene>
    <name evidence="8" type="primary">lpxA</name>
    <name evidence="10" type="ORF">B5P45_06270</name>
</gene>
<keyword evidence="5 8" id="KW-0677">Repeat</keyword>
<reference evidence="10 11" key="1">
    <citation type="journal article" date="2017" name="Int J Environ Stud">
        <title>Does the Miocene-Pliocene relict legume Oxytropis triphylla form nitrogen-fixing nodules with a combination of bacterial strains?</title>
        <authorList>
            <person name="Safronova V."/>
            <person name="Belimov A."/>
            <person name="Sazanova A."/>
            <person name="Kuznetsova I."/>
            <person name="Popova J."/>
            <person name="Andronov E."/>
            <person name="Verkhozina A."/>
            <person name="Tikhonovich I."/>
        </authorList>
    </citation>
    <scope>NUCLEOTIDE SEQUENCE [LARGE SCALE GENOMIC DNA]</scope>
    <source>
        <strain evidence="10 11">Tri-38</strain>
    </source>
</reference>
<evidence type="ECO:0000256" key="2">
    <source>
        <dbReference type="ARBA" id="ARBA00022516"/>
    </source>
</evidence>
<dbReference type="KEGG" id="pht:BLM14_08255"/>
<dbReference type="EC" id="2.3.1.129" evidence="8"/>
<dbReference type="GO" id="GO:0008780">
    <property type="term" value="F:acyl-[acyl-carrier-protein]-UDP-N-acetylglucosamine O-acyltransferase activity"/>
    <property type="evidence" value="ECO:0007669"/>
    <property type="project" value="UniProtKB-UniRule"/>
</dbReference>
<dbReference type="UniPathway" id="UPA00359">
    <property type="reaction ID" value="UER00477"/>
</dbReference>
<keyword evidence="3 8" id="KW-0441">Lipid A biosynthesis</keyword>
<keyword evidence="4 8" id="KW-0808">Transferase</keyword>
<dbReference type="PROSITE" id="PS00101">
    <property type="entry name" value="HEXAPEP_TRANSFERASES"/>
    <property type="match status" value="1"/>
</dbReference>
<name>A0A2N9W1I6_9HYPH</name>
<comment type="subunit">
    <text evidence="8">Homotrimer.</text>
</comment>
<proteinExistence type="inferred from homology"/>
<protein>
    <recommendedName>
        <fullName evidence="8">Acyl-[acyl-carrier-protein]--UDP-N-acetylglucosamine O-acyltransferase</fullName>
        <shortName evidence="8">UDP-N-acetylglucosamine acyltransferase</shortName>
        <ecNumber evidence="8">2.3.1.129</ecNumber>
    </recommendedName>
</protein>
<evidence type="ECO:0000256" key="7">
    <source>
        <dbReference type="ARBA" id="ARBA00023315"/>
    </source>
</evidence>
<keyword evidence="1 8" id="KW-0963">Cytoplasm</keyword>
<dbReference type="HAMAP" id="MF_00387">
    <property type="entry name" value="LpxA"/>
    <property type="match status" value="1"/>
</dbReference>
<feature type="domain" description="UDP N-acetylglucosamine O-acyltransferase C-terminal" evidence="9">
    <location>
        <begin position="178"/>
        <end position="258"/>
    </location>
</feature>
<dbReference type="InterPro" id="IPR011004">
    <property type="entry name" value="Trimer_LpxA-like_sf"/>
</dbReference>
<dbReference type="AlphaFoldDB" id="A0A2N9W1I6"/>
<dbReference type="Proteomes" id="UP000232163">
    <property type="component" value="Unassembled WGS sequence"/>
</dbReference>
<evidence type="ECO:0000256" key="5">
    <source>
        <dbReference type="ARBA" id="ARBA00022737"/>
    </source>
</evidence>
<keyword evidence="11" id="KW-1185">Reference proteome</keyword>
<dbReference type="EMBL" id="MZMT01000017">
    <property type="protein sequence ID" value="PIO45604.1"/>
    <property type="molecule type" value="Genomic_DNA"/>
</dbReference>
<dbReference type="PANTHER" id="PTHR43480">
    <property type="entry name" value="ACYL-[ACYL-CARRIER-PROTEIN]--UDP-N-ACETYLGLUCOSAMINE O-ACYLTRANSFERASE"/>
    <property type="match status" value="1"/>
</dbReference>
<dbReference type="PIRSF" id="PIRSF000456">
    <property type="entry name" value="UDP-GlcNAc_acltr"/>
    <property type="match status" value="1"/>
</dbReference>
<comment type="similarity">
    <text evidence="8">Belongs to the transferase hexapeptide repeat family. LpxA subfamily.</text>
</comment>
<dbReference type="OrthoDB" id="9807278at2"/>
<dbReference type="GO" id="GO:0005737">
    <property type="term" value="C:cytoplasm"/>
    <property type="evidence" value="ECO:0007669"/>
    <property type="project" value="UniProtKB-SubCell"/>
</dbReference>
<dbReference type="GO" id="GO:0016020">
    <property type="term" value="C:membrane"/>
    <property type="evidence" value="ECO:0007669"/>
    <property type="project" value="GOC"/>
</dbReference>
<evidence type="ECO:0000256" key="1">
    <source>
        <dbReference type="ARBA" id="ARBA00022490"/>
    </source>
</evidence>
<evidence type="ECO:0000313" key="11">
    <source>
        <dbReference type="Proteomes" id="UP000232163"/>
    </source>
</evidence>
<dbReference type="SUPFAM" id="SSF51161">
    <property type="entry name" value="Trimeric LpxA-like enzymes"/>
    <property type="match status" value="1"/>
</dbReference>
<comment type="subcellular location">
    <subcellularLocation>
        <location evidence="8">Cytoplasm</location>
    </subcellularLocation>
</comment>
<dbReference type="CDD" id="cd03351">
    <property type="entry name" value="LbH_UDP-GlcNAc_AT"/>
    <property type="match status" value="1"/>
</dbReference>
<sequence length="277" mass="29089">MSNSSIHPTSIIEQGAKIGNRVSIGPFCHVGSEAVIGDDAVLISHVVIMGPTTLGSGSKVYPNAILGGDPQNTKHKGGHTTLIIGKNCVIREGVTMHRGTDGSLGVTTVGDNCMFLAYAHVAHDCIIGDNVTFSNNVMIGGHVTVGNNVIIGGGAAIHQFTRVGHHAFIGGLAALAHDLIPYGMAIGNHAYLGGLNIVGMKRSGMARPEIHNLRHAVRMLFDRTKPIKLRAEDVRVAFAESAAVADLIGFITTDTKRAYCTPPLDSAIEISDSDDKS</sequence>
<keyword evidence="6 8" id="KW-0443">Lipid metabolism</keyword>
<evidence type="ECO:0000259" key="9">
    <source>
        <dbReference type="Pfam" id="PF13720"/>
    </source>
</evidence>
<dbReference type="PANTHER" id="PTHR43480:SF1">
    <property type="entry name" value="ACYL-[ACYL-CARRIER-PROTEIN]--UDP-N-ACETYLGLUCOSAMINE O-ACYLTRANSFERASE, MITOCHONDRIAL-RELATED"/>
    <property type="match status" value="1"/>
</dbReference>
<dbReference type="InterPro" id="IPR010137">
    <property type="entry name" value="Lipid_A_LpxA"/>
</dbReference>
<dbReference type="GO" id="GO:0009245">
    <property type="term" value="P:lipid A biosynthetic process"/>
    <property type="evidence" value="ECO:0007669"/>
    <property type="project" value="UniProtKB-UniRule"/>
</dbReference>
<dbReference type="NCBIfam" id="TIGR01852">
    <property type="entry name" value="lipid_A_lpxA"/>
    <property type="match status" value="1"/>
</dbReference>
<dbReference type="Gene3D" id="2.160.10.10">
    <property type="entry name" value="Hexapeptide repeat proteins"/>
    <property type="match status" value="1"/>
</dbReference>
<comment type="catalytic activity">
    <reaction evidence="8">
        <text>a (3R)-hydroxyacyl-[ACP] + UDP-N-acetyl-alpha-D-glucosamine = a UDP-3-O-[(3R)-3-hydroxyacyl]-N-acetyl-alpha-D-glucosamine + holo-[ACP]</text>
        <dbReference type="Rhea" id="RHEA:67812"/>
        <dbReference type="Rhea" id="RHEA-COMP:9685"/>
        <dbReference type="Rhea" id="RHEA-COMP:9945"/>
        <dbReference type="ChEBI" id="CHEBI:57705"/>
        <dbReference type="ChEBI" id="CHEBI:64479"/>
        <dbReference type="ChEBI" id="CHEBI:78827"/>
        <dbReference type="ChEBI" id="CHEBI:173225"/>
        <dbReference type="EC" id="2.3.1.129"/>
    </reaction>
</comment>
<dbReference type="Gene3D" id="1.20.1180.10">
    <property type="entry name" value="Udp N-acetylglucosamine O-acyltransferase, C-terminal domain"/>
    <property type="match status" value="1"/>
</dbReference>
<evidence type="ECO:0000313" key="10">
    <source>
        <dbReference type="EMBL" id="PIO45604.1"/>
    </source>
</evidence>
<dbReference type="InterPro" id="IPR001451">
    <property type="entry name" value="Hexapep"/>
</dbReference>
<accession>A0A2N9W1I6</accession>
<evidence type="ECO:0000256" key="6">
    <source>
        <dbReference type="ARBA" id="ARBA00023098"/>
    </source>
</evidence>
<dbReference type="Pfam" id="PF00132">
    <property type="entry name" value="Hexapep"/>
    <property type="match status" value="1"/>
</dbReference>
<evidence type="ECO:0000256" key="3">
    <source>
        <dbReference type="ARBA" id="ARBA00022556"/>
    </source>
</evidence>
<keyword evidence="7 8" id="KW-0012">Acyltransferase</keyword>